<dbReference type="InterPro" id="IPR007452">
    <property type="entry name" value="TamB_C"/>
</dbReference>
<keyword evidence="3" id="KW-1133">Transmembrane helix</keyword>
<dbReference type="GO" id="GO:0097347">
    <property type="term" value="C:TAM protein secretion complex"/>
    <property type="evidence" value="ECO:0007669"/>
    <property type="project" value="TreeGrafter"/>
</dbReference>
<gene>
    <name evidence="7" type="ORF">PMES_00320</name>
</gene>
<dbReference type="PANTHER" id="PTHR36985:SF1">
    <property type="entry name" value="TRANSLOCATION AND ASSEMBLY MODULE SUBUNIT TAMB"/>
    <property type="match status" value="1"/>
</dbReference>
<reference evidence="7" key="1">
    <citation type="submission" date="2013-03" db="EMBL/GenBank/DDBJ databases">
        <title>Genome Sequence of the Profundibacterium mesophilum strain KAUST100406-0324T from Red Sea, a novel genus in the family Rhodobacteraceae.</title>
        <authorList>
            <person name="Essack M."/>
            <person name="Alam I."/>
            <person name="Lafi F."/>
            <person name="Alawi W."/>
            <person name="Kamanu F."/>
            <person name="Al-Suwailem A."/>
            <person name="Lee O.O."/>
            <person name="Xu Y."/>
            <person name="Bajic V."/>
            <person name="Qian P.-Y."/>
            <person name="Archer J."/>
        </authorList>
    </citation>
    <scope>NUCLEOTIDE SEQUENCE</scope>
    <source>
        <strain evidence="7">KAUST100406-0324</strain>
    </source>
</reference>
<accession>A0A921P137</accession>
<evidence type="ECO:0000313" key="7">
    <source>
        <dbReference type="EMBL" id="KAF0677273.1"/>
    </source>
</evidence>
<dbReference type="Pfam" id="PF04357">
    <property type="entry name" value="TamB"/>
    <property type="match status" value="1"/>
</dbReference>
<evidence type="ECO:0000256" key="5">
    <source>
        <dbReference type="SAM" id="SignalP"/>
    </source>
</evidence>
<evidence type="ECO:0000256" key="1">
    <source>
        <dbReference type="ARBA" id="ARBA00004167"/>
    </source>
</evidence>
<name>A0A921P137_9RHOB</name>
<sequence length="2094" mass="215212">MHRFLVLLTAIFMLALPVHAQDDEDDGGGFLERQIEKALSGPGFDVRIRGFEGALSSRATIETLVISDDEGAWLTLEDAVLDWNRSALLRGRLEVEELSAVRLSIPRLANADPSAPAPEATPFSLPDLPVSVRIEKLAIDRVELGEPILGRPAVVTLAGAASLDDGEGEVSINAERLDGDLGTLTLAGSYANDDKVLTLDLSLVEGPNGIVASLADLPGRPALTAEIKGSGPLSDFEAALTLETDGEPRIAGTVTLKEDADGGARRFAADISGDIAPVFSPTYRPFFGPDISLRAAGAQFPDGRLVLDDFSLAAQSLLLEGSAALGADKVPERFALTGRIAGEDGPVLLPFGAGDTRVRQVILDLGFDASQGEAWSGEVVISELQQNDLEIEELRLDGAGVISQDDTLAVTANFDFIADGLSLDDGGLQQALGRRTQGRAEIAWVSGTPVQLGQLVLDGASYRLEGQGQLDPAGEGIPAALTATLEAEDLAPFSGLAGRPISGGLTADLSLEAAVLNGAFDVALTGTGRDLILSIPQIDGLLEGETQLVLRADRDETGTRLEQLTLDGAHVELTANADLKSEASEARAELAIAELSRMDRALSGPGRVVLTARQEAEIWQVALEGSGAGATVSGSGTAGQFDSTPLITGTVTLDAEDLARFSGLADRRLGGSVALSLAGSARTDLSALDLTAEGTARDLRIGQAELDRLMGGETVLDLAATKAGKEITLSRLSLENPQITASGEGRYAPASGAVDARIRLSELGEIMPELSGPGTLELDASGADGIWTVVLDGAGAGITLAADVDVEGLDQPVQRVTGDVAIRAEEIAPFARLAGRPIAGGIALTIDGTATTDAMSIDASVEGSLRDLQIGQEDIDRLLAGQTAIDAQLTREGSQFGAPRLRVENPQMSLAGGGTYSPENGQAELQLTLAELGDVVPELSGPARLVLDAQGEDGVWQAVLEGEGADVVLNADVAIEGLAEEVQSLAGRASFSAADLSRFERLAQRPLGGALSLDIEGSGNSDLAELTVTANGEARDLSLGQPDLDRLLAGTTTIALETAKSGDEITLPRARIENPQISVAGEGRYSPQNGAVTAQVAVAELGAIVPELSGPATVTLDASGEGGLWTVLLDGEGAGITLAADTELTDLDQSAFTIGGTAALGAADLARFSRIAGRDLAGSVQLALEGSATSDFARAELDAEGTLRDLAVGQAELDRLLDGTTAMTARMRKSGDEIFLPRLRIANPRLQVNGEGRYAPEQGQLRADLRLSELSQIVPELSGEAVAEINAVGQDGVWNVVLDGRGADVALDADLELRGLDREVQSLSGTAQLAAAELGRFSGLAGRELGGAITLSIEGSGTSDAARADLSFSGEAQDLAIGIAQADALLAGRTVLSGEVMKLGSVIDIPALSLRNPQMELSAEGRYGDGGALEAQLRLTEIGQLAAGLSGAATAEIVAEEIGAAWQVTLDAAGAGAMVAASAEISDIAGGTPLIEGDARVEAADLGRFSGLAGRRLGGSLEAQASGGLRTDLSRFDVDLSARTRGLSAGLGTADGLLGGQMTLAASASRDAAGDPIRLERLSLDGSQLTATADGTILGGASDLDFAVRIANIAPFAAGISGPARVAGSLREAGSGLALDIEGTGPGGVALAVDGTLARDFSTAALDASGQVPLGLANTVLMPRSLNGTARFDVSLDGPLALSSLSGEISTSGARFVDPGLQAVLEDLALTARIANSRVVLDGSARKDEGGRVTVSGPITLLGGFDADLRIALQQFVVEDPELYRTIVDGTVAIEGPLAGGARIGGTLVLGQTDLRIPSTGLGATGPIPDGITHVSEPEAVRATRRRAGLIEDGSEDGASDGGGTRVAYPLDLRIIAENQIFIRGRGLDAELGGQLTLQGTTANVIPAGQFDLIRGRIDLLGKRLVLDEGQVTLQGDFTPFIRFVVRTDTGDVTVLIVVEGPALSPDIDFLSEPELPEDEVLARLLFGRSIESISALQAAQLASAVATLAGRGGDGVIGKLRQNFGLDDLDVTTDEEGNVGLRAGKYISENVYSDVAVGSEGDAEINLNLDLTPSLTVKGGASSSGETSLGIFFEKDY</sequence>
<evidence type="ECO:0000256" key="3">
    <source>
        <dbReference type="ARBA" id="ARBA00022989"/>
    </source>
</evidence>
<comment type="caution">
    <text evidence="7">The sequence shown here is derived from an EMBL/GenBank/DDBJ whole genome shotgun (WGS) entry which is preliminary data.</text>
</comment>
<dbReference type="OrthoDB" id="7784409at2"/>
<dbReference type="Proteomes" id="UP000698242">
    <property type="component" value="Unassembled WGS sequence"/>
</dbReference>
<dbReference type="PANTHER" id="PTHR36985">
    <property type="entry name" value="TRANSLOCATION AND ASSEMBLY MODULE SUBUNIT TAMB"/>
    <property type="match status" value="1"/>
</dbReference>
<feature type="signal peptide" evidence="5">
    <location>
        <begin position="1"/>
        <end position="20"/>
    </location>
</feature>
<organism evidence="7 8">
    <name type="scientific">Profundibacterium mesophilum KAUST100406-0324</name>
    <dbReference type="NCBI Taxonomy" id="1037889"/>
    <lineage>
        <taxon>Bacteria</taxon>
        <taxon>Pseudomonadati</taxon>
        <taxon>Pseudomonadota</taxon>
        <taxon>Alphaproteobacteria</taxon>
        <taxon>Rhodobacterales</taxon>
        <taxon>Roseobacteraceae</taxon>
        <taxon>Profundibacterium</taxon>
    </lineage>
</organism>
<dbReference type="GO" id="GO:0005886">
    <property type="term" value="C:plasma membrane"/>
    <property type="evidence" value="ECO:0007669"/>
    <property type="project" value="InterPro"/>
</dbReference>
<dbReference type="EMBL" id="APKE01000005">
    <property type="protein sequence ID" value="KAF0677273.1"/>
    <property type="molecule type" value="Genomic_DNA"/>
</dbReference>
<evidence type="ECO:0000256" key="2">
    <source>
        <dbReference type="ARBA" id="ARBA00022692"/>
    </source>
</evidence>
<proteinExistence type="predicted"/>
<dbReference type="GO" id="GO:0009306">
    <property type="term" value="P:protein secretion"/>
    <property type="evidence" value="ECO:0007669"/>
    <property type="project" value="InterPro"/>
</dbReference>
<evidence type="ECO:0000259" key="6">
    <source>
        <dbReference type="Pfam" id="PF04357"/>
    </source>
</evidence>
<feature type="chain" id="PRO_5037502635" description="Translocation and assembly module TamB C-terminal domain-containing protein" evidence="5">
    <location>
        <begin position="21"/>
        <end position="2094"/>
    </location>
</feature>
<evidence type="ECO:0000313" key="8">
    <source>
        <dbReference type="Proteomes" id="UP000698242"/>
    </source>
</evidence>
<evidence type="ECO:0000256" key="4">
    <source>
        <dbReference type="ARBA" id="ARBA00023136"/>
    </source>
</evidence>
<protein>
    <recommendedName>
        <fullName evidence="6">Translocation and assembly module TamB C-terminal domain-containing protein</fullName>
    </recommendedName>
</protein>
<feature type="domain" description="Translocation and assembly module TamB C-terminal" evidence="6">
    <location>
        <begin position="1742"/>
        <end position="2094"/>
    </location>
</feature>
<dbReference type="RefSeq" id="WP_159963785.1">
    <property type="nucleotide sequence ID" value="NZ_APKE01000005.1"/>
</dbReference>
<keyword evidence="4" id="KW-0472">Membrane</keyword>
<keyword evidence="5" id="KW-0732">Signal</keyword>
<keyword evidence="2" id="KW-0812">Transmembrane</keyword>
<keyword evidence="8" id="KW-1185">Reference proteome</keyword>
<comment type="subcellular location">
    <subcellularLocation>
        <location evidence="1">Membrane</location>
        <topology evidence="1">Single-pass membrane protein</topology>
    </subcellularLocation>
</comment>